<proteinExistence type="predicted"/>
<organism evidence="1 2">
    <name type="scientific">Paenibacillus sepulcri</name>
    <dbReference type="NCBI Taxonomy" id="359917"/>
    <lineage>
        <taxon>Bacteria</taxon>
        <taxon>Bacillati</taxon>
        <taxon>Bacillota</taxon>
        <taxon>Bacilli</taxon>
        <taxon>Bacillales</taxon>
        <taxon>Paenibacillaceae</taxon>
        <taxon>Paenibacillus</taxon>
    </lineage>
</organism>
<sequence length="208" mass="23202">DVQDAKNWFQMWADMRKSGGIVPPEIQAAASTTPEQSMLIKREVAMQLIPSNQLGAYRNATEDELVMHIYPYDNGKNGIALRPSQFMAGYAKTEHPKEVAMFLDFMVNDPEATAILGNDRGAPVNSDVRENLIKSANETDQAIFSYIDEVSKTSDAPYRPNPPGFNENQALYQKLSEKVAFGQETVDKAAEEYYAELQKIIDKMNAAS</sequence>
<dbReference type="Gene3D" id="3.40.190.10">
    <property type="entry name" value="Periplasmic binding protein-like II"/>
    <property type="match status" value="1"/>
</dbReference>
<dbReference type="EMBL" id="JAHZIK010001797">
    <property type="protein sequence ID" value="MBW7459729.1"/>
    <property type="molecule type" value="Genomic_DNA"/>
</dbReference>
<accession>A0ABS7CFN3</accession>
<dbReference type="SUPFAM" id="SSF53850">
    <property type="entry name" value="Periplasmic binding protein-like II"/>
    <property type="match status" value="1"/>
</dbReference>
<evidence type="ECO:0000313" key="1">
    <source>
        <dbReference type="EMBL" id="MBW7459729.1"/>
    </source>
</evidence>
<gene>
    <name evidence="1" type="ORF">K0U00_37285</name>
</gene>
<name>A0ABS7CFN3_9BACL</name>
<dbReference type="Proteomes" id="UP001519887">
    <property type="component" value="Unassembled WGS sequence"/>
</dbReference>
<keyword evidence="2" id="KW-1185">Reference proteome</keyword>
<feature type="non-terminal residue" evidence="1">
    <location>
        <position position="1"/>
    </location>
</feature>
<protein>
    <submittedName>
        <fullName evidence="1">ABC transporter substrate-binding protein</fullName>
    </submittedName>
</protein>
<evidence type="ECO:0000313" key="2">
    <source>
        <dbReference type="Proteomes" id="UP001519887"/>
    </source>
</evidence>
<reference evidence="1 2" key="1">
    <citation type="submission" date="2021-07" db="EMBL/GenBank/DDBJ databases">
        <title>Paenibacillus radiodurans sp. nov., isolated from the southeastern edge of Tengger Desert.</title>
        <authorList>
            <person name="Zhang G."/>
        </authorList>
    </citation>
    <scope>NUCLEOTIDE SEQUENCE [LARGE SCALE GENOMIC DNA]</scope>
    <source>
        <strain evidence="1 2">CCM 7311</strain>
    </source>
</reference>
<comment type="caution">
    <text evidence="1">The sequence shown here is derived from an EMBL/GenBank/DDBJ whole genome shotgun (WGS) entry which is preliminary data.</text>
</comment>